<accession>A0ACB8YDY9</accession>
<protein>
    <submittedName>
        <fullName evidence="1">Uncharacterized protein</fullName>
    </submittedName>
</protein>
<evidence type="ECO:0000313" key="1">
    <source>
        <dbReference type="EMBL" id="KAI3683256.1"/>
    </source>
</evidence>
<sequence>MNNRLYATIVLHFRIQTIPNLFRKETEFIKEVVVGIHRRLRVPLSNSLPRLIGMEAYIKSISSWLTDGSSHISDILTIVGMSGIGKTCLARYAFGLHSSKFDTSSFIEGINARCTEHFSGLLDLQKQLYGDISKKLPFQVHDVSVYTSKIENALARKRVLIVLDDIGSFKELDALLGYKVLHPGSKIIITTKDASLTETCALFKSQVHPSHKKVSLNGLYLSASLELLYIHAFNSQKPKEGYKEVSEKLVKYCDGHPLALEVLGKSLQNRDVAYWEECIKVLKKEPHSHINKALKMSFDALLSKNDKDLFKHIACFFVGIDRDVTETILNACDINTISGLTNLTDRCLLRIGWENKLMMHQLVQEMGRDLVRQENPEKTWKRSRLWCHEESFKVLKQKKTKRNHLAQKMKSWEMALKEIVDLKGKDAKDRDPIAFTHRNHLVLSLQNSHPYIAGISFFQIAYEEDEIKSGSAPPPSPAFDIDGYGVQKEFSSEHKTLSSDFRVKVYQEKHTKSFPSLVKHPNLQEHALILDKFRHVTMIWNQNVAEACDEEEQKSHMIVATDRHRRICTSGRPLEHALAQAQNATLVMGQNGIFRNDTADSRNA</sequence>
<dbReference type="Proteomes" id="UP001056120">
    <property type="component" value="Linkage Group LG28"/>
</dbReference>
<evidence type="ECO:0000313" key="2">
    <source>
        <dbReference type="Proteomes" id="UP001056120"/>
    </source>
</evidence>
<organism evidence="1 2">
    <name type="scientific">Smallanthus sonchifolius</name>
    <dbReference type="NCBI Taxonomy" id="185202"/>
    <lineage>
        <taxon>Eukaryota</taxon>
        <taxon>Viridiplantae</taxon>
        <taxon>Streptophyta</taxon>
        <taxon>Embryophyta</taxon>
        <taxon>Tracheophyta</taxon>
        <taxon>Spermatophyta</taxon>
        <taxon>Magnoliopsida</taxon>
        <taxon>eudicotyledons</taxon>
        <taxon>Gunneridae</taxon>
        <taxon>Pentapetalae</taxon>
        <taxon>asterids</taxon>
        <taxon>campanulids</taxon>
        <taxon>Asterales</taxon>
        <taxon>Asteraceae</taxon>
        <taxon>Asteroideae</taxon>
        <taxon>Heliantheae alliance</taxon>
        <taxon>Millerieae</taxon>
        <taxon>Smallanthus</taxon>
    </lineage>
</organism>
<dbReference type="EMBL" id="CM042045">
    <property type="protein sequence ID" value="KAI3683256.1"/>
    <property type="molecule type" value="Genomic_DNA"/>
</dbReference>
<name>A0ACB8YDY9_9ASTR</name>
<comment type="caution">
    <text evidence="1">The sequence shown here is derived from an EMBL/GenBank/DDBJ whole genome shotgun (WGS) entry which is preliminary data.</text>
</comment>
<keyword evidence="2" id="KW-1185">Reference proteome</keyword>
<reference evidence="2" key="1">
    <citation type="journal article" date="2022" name="Mol. Ecol. Resour.">
        <title>The genomes of chicory, endive, great burdock and yacon provide insights into Asteraceae palaeo-polyploidization history and plant inulin production.</title>
        <authorList>
            <person name="Fan W."/>
            <person name="Wang S."/>
            <person name="Wang H."/>
            <person name="Wang A."/>
            <person name="Jiang F."/>
            <person name="Liu H."/>
            <person name="Zhao H."/>
            <person name="Xu D."/>
            <person name="Zhang Y."/>
        </authorList>
    </citation>
    <scope>NUCLEOTIDE SEQUENCE [LARGE SCALE GENOMIC DNA]</scope>
    <source>
        <strain evidence="2">cv. Yunnan</strain>
    </source>
</reference>
<reference evidence="1 2" key="2">
    <citation type="journal article" date="2022" name="Mol. Ecol. Resour.">
        <title>The genomes of chicory, endive, great burdock and yacon provide insights into Asteraceae paleo-polyploidization history and plant inulin production.</title>
        <authorList>
            <person name="Fan W."/>
            <person name="Wang S."/>
            <person name="Wang H."/>
            <person name="Wang A."/>
            <person name="Jiang F."/>
            <person name="Liu H."/>
            <person name="Zhao H."/>
            <person name="Xu D."/>
            <person name="Zhang Y."/>
        </authorList>
    </citation>
    <scope>NUCLEOTIDE SEQUENCE [LARGE SCALE GENOMIC DNA]</scope>
    <source>
        <strain evidence="2">cv. Yunnan</strain>
        <tissue evidence="1">Leaves</tissue>
    </source>
</reference>
<gene>
    <name evidence="1" type="ORF">L1987_83759</name>
</gene>
<proteinExistence type="predicted"/>